<dbReference type="PANTHER" id="PTHR15002">
    <property type="entry name" value="RIBOSOMAL BIOGENESIS PROTEIN LAS1L"/>
    <property type="match status" value="1"/>
</dbReference>
<dbReference type="GO" id="GO:0004519">
    <property type="term" value="F:endonuclease activity"/>
    <property type="evidence" value="ECO:0007669"/>
    <property type="project" value="InterPro"/>
</dbReference>
<reference evidence="2" key="1">
    <citation type="submission" date="2023-10" db="EMBL/GenBank/DDBJ databases">
        <authorList>
            <person name="Domelevo Entfellner J.-B."/>
        </authorList>
    </citation>
    <scope>NUCLEOTIDE SEQUENCE</scope>
</reference>
<dbReference type="GO" id="GO:0016788">
    <property type="term" value="F:hydrolase activity, acting on ester bonds"/>
    <property type="evidence" value="ECO:0007669"/>
    <property type="project" value="InterPro"/>
</dbReference>
<dbReference type="AlphaFoldDB" id="A0AA86TIW1"/>
<evidence type="ECO:0000313" key="2">
    <source>
        <dbReference type="EMBL" id="CAJ1975194.1"/>
    </source>
</evidence>
<dbReference type="GO" id="GO:0000460">
    <property type="term" value="P:maturation of 5.8S rRNA"/>
    <property type="evidence" value="ECO:0007669"/>
    <property type="project" value="TreeGrafter"/>
</dbReference>
<accession>A0AA86TIW1</accession>
<dbReference type="InterPro" id="IPR036514">
    <property type="entry name" value="SGNH_hydro_sf"/>
</dbReference>
<proteinExistence type="inferred from homology"/>
<organism evidence="2 3">
    <name type="scientific">Sphenostylis stenocarpa</name>
    <dbReference type="NCBI Taxonomy" id="92480"/>
    <lineage>
        <taxon>Eukaryota</taxon>
        <taxon>Viridiplantae</taxon>
        <taxon>Streptophyta</taxon>
        <taxon>Embryophyta</taxon>
        <taxon>Tracheophyta</taxon>
        <taxon>Spermatophyta</taxon>
        <taxon>Magnoliopsida</taxon>
        <taxon>eudicotyledons</taxon>
        <taxon>Gunneridae</taxon>
        <taxon>Pentapetalae</taxon>
        <taxon>rosids</taxon>
        <taxon>fabids</taxon>
        <taxon>Fabales</taxon>
        <taxon>Fabaceae</taxon>
        <taxon>Papilionoideae</taxon>
        <taxon>50 kb inversion clade</taxon>
        <taxon>NPAAA clade</taxon>
        <taxon>indigoferoid/millettioid clade</taxon>
        <taxon>Phaseoleae</taxon>
        <taxon>Sphenostylis</taxon>
    </lineage>
</organism>
<dbReference type="Pfam" id="PF04031">
    <property type="entry name" value="Las1"/>
    <property type="match status" value="1"/>
</dbReference>
<name>A0AA86TIW1_9FABA</name>
<dbReference type="Proteomes" id="UP001189624">
    <property type="component" value="Chromosome 9"/>
</dbReference>
<dbReference type="EMBL" id="OY731406">
    <property type="protein sequence ID" value="CAJ1975194.1"/>
    <property type="molecule type" value="Genomic_DNA"/>
</dbReference>
<dbReference type="Gene3D" id="3.40.50.1110">
    <property type="entry name" value="SGNH hydrolase"/>
    <property type="match status" value="1"/>
</dbReference>
<dbReference type="GO" id="GO:0000470">
    <property type="term" value="P:maturation of LSU-rRNA"/>
    <property type="evidence" value="ECO:0007669"/>
    <property type="project" value="TreeGrafter"/>
</dbReference>
<gene>
    <name evidence="2" type="ORF">AYBTSS11_LOCUS27297</name>
</gene>
<comment type="similarity">
    <text evidence="1">Belongs to the 'GDSL' lipolytic enzyme family.</text>
</comment>
<dbReference type="Gramene" id="rna-AYBTSS11_LOCUS27297">
    <property type="protein sequence ID" value="CAJ1975194.1"/>
    <property type="gene ID" value="gene-AYBTSS11_LOCUS27297"/>
</dbReference>
<sequence length="715" mass="80719">MVQPTSNIPLDVSVAYGLPMLPAYLNLTKGQDVKKGSLILVGEIGGNDINAIIPRKNITEIREMVPRIVARITKITSKLIKEGAIHLAVPGNFPIGCNSYVLKTVKSDKKEDYDQFGCLRSYNAAIRYYNDQLKKALETLRQKYPHVKITYFDYYGAALRLFHAPQQYGFNFGKIETFRVCCGKGKGYHLDIPCGFGDATACPDPSKHINWDGFHFTETAYKLIAKGLIEGPFANPPLKSPLFKIRDMQVSTLRSRGSMPVFIEVTASIIEIQLQDSYFRQDQMNEASHSEEMLAMLYCMAVMRLVNVAVEKTRKKEVTSIAVAADAIGILRMLIDIQHEGSHRELPTLKIVRSASVKALDWLKSYYWEPQSKAIPFQGEGITKVKKEIKSKIRELAVFLKFNGNVHQTSRPGGSKKQITKILKYVLRLYSSFSSEIVSMLLEYLLKALSSSELEENADDASIGLTTENVLADWKLILLKLCNKEPELLLNLLKEVLDMIESQEDMKHEEDNPNMGISQSRTKFWLSSLFAWLVGILSKVPSAAAHMPKGVLLELLRRCLLISQLFNKQPVDSALQITELMDDISLMQKVQKFSYVSFTWTLEKSWNPCPIGMLPRAVGSSGCLPVLDIFDNEKQNQVSSGCLPVVDITDYEEQDQLLEKKESWKLAPHGAKRDATFDLLQLEKSTVKKMRGTEEFSELNNEFPCMVPIRYRCPA</sequence>
<dbReference type="PANTHER" id="PTHR15002:SF0">
    <property type="entry name" value="RIBOSOMAL BIOGENESIS PROTEIN LAS1L"/>
    <property type="match status" value="1"/>
</dbReference>
<dbReference type="GO" id="GO:0030687">
    <property type="term" value="C:preribosome, large subunit precursor"/>
    <property type="evidence" value="ECO:0007669"/>
    <property type="project" value="TreeGrafter"/>
</dbReference>
<evidence type="ECO:0000313" key="3">
    <source>
        <dbReference type="Proteomes" id="UP001189624"/>
    </source>
</evidence>
<dbReference type="InterPro" id="IPR007174">
    <property type="entry name" value="Las1"/>
</dbReference>
<keyword evidence="3" id="KW-1185">Reference proteome</keyword>
<evidence type="ECO:0000256" key="1">
    <source>
        <dbReference type="ARBA" id="ARBA00008668"/>
    </source>
</evidence>
<protein>
    <submittedName>
        <fullName evidence="2">Uncharacterized protein</fullName>
    </submittedName>
</protein>
<dbReference type="GO" id="GO:0090730">
    <property type="term" value="C:Las1 complex"/>
    <property type="evidence" value="ECO:0007669"/>
    <property type="project" value="InterPro"/>
</dbReference>
<dbReference type="SUPFAM" id="SSF52266">
    <property type="entry name" value="SGNH hydrolase"/>
    <property type="match status" value="1"/>
</dbReference>
<dbReference type="InterPro" id="IPR001087">
    <property type="entry name" value="GDSL"/>
</dbReference>
<dbReference type="Pfam" id="PF00657">
    <property type="entry name" value="Lipase_GDSL"/>
    <property type="match status" value="1"/>
</dbReference>